<proteinExistence type="predicted"/>
<dbReference type="EMBL" id="JAWHTF010000002">
    <property type="protein sequence ID" value="MDU8885479.1"/>
    <property type="molecule type" value="Genomic_DNA"/>
</dbReference>
<reference evidence="2 3" key="1">
    <citation type="submission" date="2023-10" db="EMBL/GenBank/DDBJ databases">
        <title>Marimonas sp. nov. isolated from tidal mud flat.</title>
        <authorList>
            <person name="Jaincy N.J."/>
            <person name="Srinivasan S."/>
            <person name="Lee S.-S."/>
        </authorList>
    </citation>
    <scope>NUCLEOTIDE SEQUENCE [LARGE SCALE GENOMIC DNA]</scope>
    <source>
        <strain evidence="2 3">MJ-SS3</strain>
    </source>
</reference>
<name>A0ABU3U580_9FLAO</name>
<sequence length="263" mass="31253">MIKNKVKELLSKSLKKKLYTFFKPIINYYYNKGNKVSCIICKSQYRVFRSYGIDVRPNALCVNCGSLERHRLIWSYIHNKTDLLKSGKKIKILHFAPEKFFYKLFDSCNHIDYFPCDIAPDIYNYKNGKTEVIKIDINHIEFNNNTFDFILCSHVLEHIEDDKQAMKELLRVMKPDGYGIFLVPLDYSREHTYEDFSIASPEERLKAFKQDNHVRIYGKDFKLRLENAGFKVNEESYAKTFTVEDIYKYGFEENEIIYHCSKT</sequence>
<organism evidence="2 3">
    <name type="scientific">Gilvirhabdus luticola</name>
    <dbReference type="NCBI Taxonomy" id="3079858"/>
    <lineage>
        <taxon>Bacteria</taxon>
        <taxon>Pseudomonadati</taxon>
        <taxon>Bacteroidota</taxon>
        <taxon>Flavobacteriia</taxon>
        <taxon>Flavobacteriales</taxon>
        <taxon>Flavobacteriaceae</taxon>
        <taxon>Gilvirhabdus</taxon>
    </lineage>
</organism>
<evidence type="ECO:0000313" key="2">
    <source>
        <dbReference type="EMBL" id="MDU8885479.1"/>
    </source>
</evidence>
<dbReference type="RefSeq" id="WP_316661359.1">
    <property type="nucleotide sequence ID" value="NZ_JAWHTF010000002.1"/>
</dbReference>
<dbReference type="GO" id="GO:0008168">
    <property type="term" value="F:methyltransferase activity"/>
    <property type="evidence" value="ECO:0007669"/>
    <property type="project" value="UniProtKB-KW"/>
</dbReference>
<comment type="caution">
    <text evidence="2">The sequence shown here is derived from an EMBL/GenBank/DDBJ whole genome shotgun (WGS) entry which is preliminary data.</text>
</comment>
<feature type="domain" description="Methyltransferase type 11" evidence="1">
    <location>
        <begin position="126"/>
        <end position="180"/>
    </location>
</feature>
<dbReference type="GO" id="GO:0032259">
    <property type="term" value="P:methylation"/>
    <property type="evidence" value="ECO:0007669"/>
    <property type="project" value="UniProtKB-KW"/>
</dbReference>
<dbReference type="InterPro" id="IPR029063">
    <property type="entry name" value="SAM-dependent_MTases_sf"/>
</dbReference>
<evidence type="ECO:0000259" key="1">
    <source>
        <dbReference type="Pfam" id="PF08241"/>
    </source>
</evidence>
<protein>
    <submittedName>
        <fullName evidence="2">Class I SAM-dependent methyltransferase</fullName>
    </submittedName>
</protein>
<dbReference type="SUPFAM" id="SSF53335">
    <property type="entry name" value="S-adenosyl-L-methionine-dependent methyltransferases"/>
    <property type="match status" value="1"/>
</dbReference>
<gene>
    <name evidence="2" type="ORF">RXV94_04845</name>
</gene>
<keyword evidence="2" id="KW-0808">Transferase</keyword>
<accession>A0ABU3U580</accession>
<dbReference type="InterPro" id="IPR013216">
    <property type="entry name" value="Methyltransf_11"/>
</dbReference>
<keyword evidence="3" id="KW-1185">Reference proteome</keyword>
<dbReference type="Proteomes" id="UP001268651">
    <property type="component" value="Unassembled WGS sequence"/>
</dbReference>
<dbReference type="Pfam" id="PF08241">
    <property type="entry name" value="Methyltransf_11"/>
    <property type="match status" value="1"/>
</dbReference>
<keyword evidence="2" id="KW-0489">Methyltransferase</keyword>
<evidence type="ECO:0000313" key="3">
    <source>
        <dbReference type="Proteomes" id="UP001268651"/>
    </source>
</evidence>
<dbReference type="Gene3D" id="3.40.50.150">
    <property type="entry name" value="Vaccinia Virus protein VP39"/>
    <property type="match status" value="1"/>
</dbReference>
<dbReference type="CDD" id="cd02440">
    <property type="entry name" value="AdoMet_MTases"/>
    <property type="match status" value="1"/>
</dbReference>